<feature type="non-terminal residue" evidence="4">
    <location>
        <position position="1"/>
    </location>
</feature>
<keyword evidence="1" id="KW-0547">Nucleotide-binding</keyword>
<dbReference type="GO" id="GO:0004335">
    <property type="term" value="F:galactokinase activity"/>
    <property type="evidence" value="ECO:0007669"/>
    <property type="project" value="TreeGrafter"/>
</dbReference>
<evidence type="ECO:0000313" key="4">
    <source>
        <dbReference type="EMBL" id="GAG52087.1"/>
    </source>
</evidence>
<dbReference type="InterPro" id="IPR036554">
    <property type="entry name" value="GHMP_kinase_C_sf"/>
</dbReference>
<dbReference type="PANTHER" id="PTHR10457">
    <property type="entry name" value="MEVALONATE KINASE/GALACTOKINASE"/>
    <property type="match status" value="1"/>
</dbReference>
<feature type="domain" description="GHMP kinase C-terminal" evidence="3">
    <location>
        <begin position="71"/>
        <end position="134"/>
    </location>
</feature>
<proteinExistence type="predicted"/>
<sequence length="158" mass="16734">LRSERVVRLLRAGDVAGFGELVTLSHDGDRVTRRAPDGGRAPLPKPLPDAKLDRLAADVESGNGERRERARLWRQPGGYDVSCPEMDEMVDIALDVPGTLGAGLVGAGLGGCIVVLTRMENAPAVIAAMEERYYRPRGLPPTAQVCHALGGAGVLEAD</sequence>
<organism evidence="4">
    <name type="scientific">marine sediment metagenome</name>
    <dbReference type="NCBI Taxonomy" id="412755"/>
    <lineage>
        <taxon>unclassified sequences</taxon>
        <taxon>metagenomes</taxon>
        <taxon>ecological metagenomes</taxon>
    </lineage>
</organism>
<comment type="caution">
    <text evidence="4">The sequence shown here is derived from an EMBL/GenBank/DDBJ whole genome shotgun (WGS) entry which is preliminary data.</text>
</comment>
<protein>
    <recommendedName>
        <fullName evidence="3">GHMP kinase C-terminal domain-containing protein</fullName>
    </recommendedName>
</protein>
<accession>X0Z0A4</accession>
<dbReference type="Gene3D" id="3.30.70.890">
    <property type="entry name" value="GHMP kinase, C-terminal domain"/>
    <property type="match status" value="1"/>
</dbReference>
<dbReference type="GO" id="GO:0006012">
    <property type="term" value="P:galactose metabolic process"/>
    <property type="evidence" value="ECO:0007669"/>
    <property type="project" value="TreeGrafter"/>
</dbReference>
<dbReference type="GO" id="GO:0005829">
    <property type="term" value="C:cytosol"/>
    <property type="evidence" value="ECO:0007669"/>
    <property type="project" value="TreeGrafter"/>
</dbReference>
<evidence type="ECO:0000256" key="1">
    <source>
        <dbReference type="ARBA" id="ARBA00022741"/>
    </source>
</evidence>
<dbReference type="InterPro" id="IPR013750">
    <property type="entry name" value="GHMP_kinase_C_dom"/>
</dbReference>
<reference evidence="4" key="1">
    <citation type="journal article" date="2014" name="Front. Microbiol.">
        <title>High frequency of phylogenetically diverse reductive dehalogenase-homologous genes in deep subseafloor sedimentary metagenomes.</title>
        <authorList>
            <person name="Kawai M."/>
            <person name="Futagami T."/>
            <person name="Toyoda A."/>
            <person name="Takaki Y."/>
            <person name="Nishi S."/>
            <person name="Hori S."/>
            <person name="Arai W."/>
            <person name="Tsubouchi T."/>
            <person name="Morono Y."/>
            <person name="Uchiyama I."/>
            <person name="Ito T."/>
            <person name="Fujiyama A."/>
            <person name="Inagaki F."/>
            <person name="Takami H."/>
        </authorList>
    </citation>
    <scope>NUCLEOTIDE SEQUENCE</scope>
    <source>
        <strain evidence="4">Expedition CK06-06</strain>
    </source>
</reference>
<dbReference type="PANTHER" id="PTHR10457:SF7">
    <property type="entry name" value="GALACTOKINASE-RELATED"/>
    <property type="match status" value="1"/>
</dbReference>
<evidence type="ECO:0000256" key="2">
    <source>
        <dbReference type="ARBA" id="ARBA00022840"/>
    </source>
</evidence>
<name>X0Z0A4_9ZZZZ</name>
<dbReference type="EMBL" id="BARS01050879">
    <property type="protein sequence ID" value="GAG52087.1"/>
    <property type="molecule type" value="Genomic_DNA"/>
</dbReference>
<dbReference type="SUPFAM" id="SSF55060">
    <property type="entry name" value="GHMP Kinase, C-terminal domain"/>
    <property type="match status" value="1"/>
</dbReference>
<dbReference type="AlphaFoldDB" id="X0Z0A4"/>
<keyword evidence="2" id="KW-0067">ATP-binding</keyword>
<gene>
    <name evidence="4" type="ORF">S01H1_75882</name>
</gene>
<evidence type="ECO:0000259" key="3">
    <source>
        <dbReference type="Pfam" id="PF08544"/>
    </source>
</evidence>
<dbReference type="Pfam" id="PF08544">
    <property type="entry name" value="GHMP_kinases_C"/>
    <property type="match status" value="1"/>
</dbReference>
<dbReference type="GO" id="GO:0005524">
    <property type="term" value="F:ATP binding"/>
    <property type="evidence" value="ECO:0007669"/>
    <property type="project" value="UniProtKB-KW"/>
</dbReference>